<proteinExistence type="inferred from homology"/>
<comment type="caution">
    <text evidence="5">The sequence shown here is derived from an EMBL/GenBank/DDBJ whole genome shotgun (WGS) entry which is preliminary data.</text>
</comment>
<dbReference type="Proteomes" id="UP000308230">
    <property type="component" value="Unassembled WGS sequence"/>
</dbReference>
<dbReference type="SUPFAM" id="SSF118196">
    <property type="entry name" value="YaeB-like"/>
    <property type="match status" value="1"/>
</dbReference>
<keyword evidence="6" id="KW-1185">Reference proteome</keyword>
<dbReference type="InterPro" id="IPR023370">
    <property type="entry name" value="TrmO-like_N"/>
</dbReference>
<keyword evidence="1" id="KW-0949">S-adenosyl-L-methionine</keyword>
<reference evidence="5 6" key="1">
    <citation type="submission" date="2019-04" db="EMBL/GenBank/DDBJ databases">
        <title>Bacillus caeni sp. nov., a bacterium isolated from mangrove sediment.</title>
        <authorList>
            <person name="Huang H."/>
            <person name="Mo K."/>
            <person name="Hu Y."/>
        </authorList>
    </citation>
    <scope>NUCLEOTIDE SEQUENCE [LARGE SCALE GENOMIC DNA]</scope>
    <source>
        <strain evidence="5 6">HB172195</strain>
    </source>
</reference>
<evidence type="ECO:0000256" key="1">
    <source>
        <dbReference type="ARBA" id="ARBA00022691"/>
    </source>
</evidence>
<dbReference type="InterPro" id="IPR040372">
    <property type="entry name" value="YaeB-like"/>
</dbReference>
<feature type="compositionally biased region" description="Basic and acidic residues" evidence="3">
    <location>
        <begin position="1"/>
        <end position="13"/>
    </location>
</feature>
<gene>
    <name evidence="5" type="ORF">FCL54_06255</name>
</gene>
<comment type="similarity">
    <text evidence="2">Belongs to the tRNA methyltransferase O family.</text>
</comment>
<sequence length="98" mass="11217">MDKVEPGKIELTGRHPRNRKDRPKVGIFSQRAKSRPNQIGVSRCRILSVQKLVIIVQGLDAINGIPVLDIKPYMREFGPVGNVIQTDWATELMKDYYR</sequence>
<dbReference type="Pfam" id="PF01980">
    <property type="entry name" value="TrmO_N"/>
    <property type="match status" value="1"/>
</dbReference>
<name>A0A5R9F6L4_9BACL</name>
<evidence type="ECO:0000256" key="2">
    <source>
        <dbReference type="ARBA" id="ARBA00033753"/>
    </source>
</evidence>
<dbReference type="PANTHER" id="PTHR12818">
    <property type="entry name" value="TRNA (ADENINE(37)-N6)-METHYLTRANSFERASE"/>
    <property type="match status" value="1"/>
</dbReference>
<dbReference type="Gene3D" id="2.40.30.70">
    <property type="entry name" value="YaeB-like"/>
    <property type="match status" value="1"/>
</dbReference>
<accession>A0A5R9F6L4</accession>
<protein>
    <recommendedName>
        <fullName evidence="4">TsaA-like domain-containing protein</fullName>
    </recommendedName>
</protein>
<evidence type="ECO:0000313" key="5">
    <source>
        <dbReference type="EMBL" id="TLS38139.1"/>
    </source>
</evidence>
<evidence type="ECO:0000256" key="3">
    <source>
        <dbReference type="SAM" id="MobiDB-lite"/>
    </source>
</evidence>
<dbReference type="InterPro" id="IPR036414">
    <property type="entry name" value="YaeB_N_sf"/>
</dbReference>
<dbReference type="OrthoDB" id="9799092at2"/>
<feature type="domain" description="TsaA-like" evidence="4">
    <location>
        <begin position="1"/>
        <end position="82"/>
    </location>
</feature>
<organism evidence="5 6">
    <name type="scientific">Exobacillus caeni</name>
    <dbReference type="NCBI Taxonomy" id="2574798"/>
    <lineage>
        <taxon>Bacteria</taxon>
        <taxon>Bacillati</taxon>
        <taxon>Bacillota</taxon>
        <taxon>Bacilli</taxon>
        <taxon>Bacillales</taxon>
        <taxon>Guptibacillaceae</taxon>
        <taxon>Exobacillus</taxon>
    </lineage>
</organism>
<evidence type="ECO:0000313" key="6">
    <source>
        <dbReference type="Proteomes" id="UP000308230"/>
    </source>
</evidence>
<feature type="region of interest" description="Disordered" evidence="3">
    <location>
        <begin position="1"/>
        <end position="36"/>
    </location>
</feature>
<dbReference type="PANTHER" id="PTHR12818:SF0">
    <property type="entry name" value="TRNA (ADENINE(37)-N6)-METHYLTRANSFERASE"/>
    <property type="match status" value="1"/>
</dbReference>
<evidence type="ECO:0000259" key="4">
    <source>
        <dbReference type="PROSITE" id="PS51668"/>
    </source>
</evidence>
<dbReference type="PROSITE" id="PS51668">
    <property type="entry name" value="TSAA_2"/>
    <property type="match status" value="1"/>
</dbReference>
<dbReference type="AlphaFoldDB" id="A0A5R9F6L4"/>
<dbReference type="InterPro" id="IPR036413">
    <property type="entry name" value="YaeB-like_sf"/>
</dbReference>
<dbReference type="EMBL" id="SWLG01000004">
    <property type="protein sequence ID" value="TLS38139.1"/>
    <property type="molecule type" value="Genomic_DNA"/>
</dbReference>